<keyword evidence="3" id="KW-1185">Reference proteome</keyword>
<feature type="region of interest" description="Disordered" evidence="1">
    <location>
        <begin position="66"/>
        <end position="86"/>
    </location>
</feature>
<gene>
    <name evidence="2" type="ORF">GDO54_004243</name>
</gene>
<dbReference type="EMBL" id="DYDO01000012">
    <property type="protein sequence ID" value="DBA14973.1"/>
    <property type="molecule type" value="Genomic_DNA"/>
</dbReference>
<dbReference type="AlphaFoldDB" id="A0AAV2ZMF0"/>
<reference evidence="2" key="1">
    <citation type="thesis" date="2020" institute="ProQuest LLC" country="789 East Eisenhower Parkway, Ann Arbor, MI, USA">
        <title>Comparative Genomics and Chromosome Evolution.</title>
        <authorList>
            <person name="Mudd A.B."/>
        </authorList>
    </citation>
    <scope>NUCLEOTIDE SEQUENCE</scope>
    <source>
        <strain evidence="2">1538</strain>
        <tissue evidence="2">Blood</tissue>
    </source>
</reference>
<name>A0AAV2ZMF0_PYXAD</name>
<organism evidence="2 3">
    <name type="scientific">Pyxicephalus adspersus</name>
    <name type="common">African bullfrog</name>
    <dbReference type="NCBI Taxonomy" id="30357"/>
    <lineage>
        <taxon>Eukaryota</taxon>
        <taxon>Metazoa</taxon>
        <taxon>Chordata</taxon>
        <taxon>Craniata</taxon>
        <taxon>Vertebrata</taxon>
        <taxon>Euteleostomi</taxon>
        <taxon>Amphibia</taxon>
        <taxon>Batrachia</taxon>
        <taxon>Anura</taxon>
        <taxon>Neobatrachia</taxon>
        <taxon>Ranoidea</taxon>
        <taxon>Pyxicephalidae</taxon>
        <taxon>Pyxicephalinae</taxon>
        <taxon>Pyxicephalus</taxon>
    </lineage>
</organism>
<evidence type="ECO:0000313" key="3">
    <source>
        <dbReference type="Proteomes" id="UP001181693"/>
    </source>
</evidence>
<sequence length="122" mass="13692">MSNHPKTAEWLLKSFGCCTQLKVWEVHCPQHGKGDVFKTVLQLKEMLTSHCSTLFTGKISPQLLMSGGVTGSNNKRDTSSNTSSYNRKMDYNDSYLPFTHPVTSAVYHVNNKGMLQDMTCSR</sequence>
<accession>A0AAV2ZMF0</accession>
<dbReference type="Proteomes" id="UP001181693">
    <property type="component" value="Unassembled WGS sequence"/>
</dbReference>
<evidence type="ECO:0000313" key="2">
    <source>
        <dbReference type="EMBL" id="DBA14973.1"/>
    </source>
</evidence>
<comment type="caution">
    <text evidence="2">The sequence shown here is derived from an EMBL/GenBank/DDBJ whole genome shotgun (WGS) entry which is preliminary data.</text>
</comment>
<proteinExistence type="predicted"/>
<evidence type="ECO:0000256" key="1">
    <source>
        <dbReference type="SAM" id="MobiDB-lite"/>
    </source>
</evidence>
<protein>
    <submittedName>
        <fullName evidence="2">Uncharacterized protein</fullName>
    </submittedName>
</protein>